<sequence length="80" mass="8613">MLQLRPNCECCDKDLPPEAAAVICTFECTFCRECASGVLGDTCPNCGGNFSPRPVRPNNMLEKYPASKERILKAGGCTAV</sequence>
<evidence type="ECO:0000313" key="1">
    <source>
        <dbReference type="EMBL" id="KKO02386.1"/>
    </source>
</evidence>
<dbReference type="InterPro" id="IPR010696">
    <property type="entry name" value="DUF1272"/>
</dbReference>
<organism evidence="1">
    <name type="scientific">marine sediment metagenome</name>
    <dbReference type="NCBI Taxonomy" id="412755"/>
    <lineage>
        <taxon>unclassified sequences</taxon>
        <taxon>metagenomes</taxon>
        <taxon>ecological metagenomes</taxon>
    </lineage>
</organism>
<protein>
    <recommendedName>
        <fullName evidence="2">DUF1272 domain-containing protein</fullName>
    </recommendedName>
</protein>
<gene>
    <name evidence="1" type="ORF">LCGC14_0108010</name>
</gene>
<dbReference type="Pfam" id="PF06906">
    <property type="entry name" value="DUF1272"/>
    <property type="match status" value="1"/>
</dbReference>
<comment type="caution">
    <text evidence="1">The sequence shown here is derived from an EMBL/GenBank/DDBJ whole genome shotgun (WGS) entry which is preliminary data.</text>
</comment>
<dbReference type="AlphaFoldDB" id="A0A0F9VB53"/>
<proteinExistence type="predicted"/>
<reference evidence="1" key="1">
    <citation type="journal article" date="2015" name="Nature">
        <title>Complex archaea that bridge the gap between prokaryotes and eukaryotes.</title>
        <authorList>
            <person name="Spang A."/>
            <person name="Saw J.H."/>
            <person name="Jorgensen S.L."/>
            <person name="Zaremba-Niedzwiedzka K."/>
            <person name="Martijn J."/>
            <person name="Lind A.E."/>
            <person name="van Eijk R."/>
            <person name="Schleper C."/>
            <person name="Guy L."/>
            <person name="Ettema T.J."/>
        </authorList>
    </citation>
    <scope>NUCLEOTIDE SEQUENCE</scope>
</reference>
<accession>A0A0F9VB53</accession>
<dbReference type="Gene3D" id="3.30.40.10">
    <property type="entry name" value="Zinc/RING finger domain, C3HC4 (zinc finger)"/>
    <property type="match status" value="1"/>
</dbReference>
<name>A0A0F9VB53_9ZZZZ</name>
<dbReference type="EMBL" id="LAZR01000031">
    <property type="protein sequence ID" value="KKO02386.1"/>
    <property type="molecule type" value="Genomic_DNA"/>
</dbReference>
<dbReference type="InterPro" id="IPR013083">
    <property type="entry name" value="Znf_RING/FYVE/PHD"/>
</dbReference>
<evidence type="ECO:0008006" key="2">
    <source>
        <dbReference type="Google" id="ProtNLM"/>
    </source>
</evidence>